<dbReference type="AlphaFoldDB" id="A0AAX2J1D3"/>
<accession>A0AAX2J1D3</accession>
<dbReference type="RefSeq" id="WP_027222710.1">
    <property type="nucleotide sequence ID" value="NZ_CAAAIJ010000002.1"/>
</dbReference>
<proteinExistence type="predicted"/>
<gene>
    <name evidence="1" type="primary">traD</name>
    <name evidence="1" type="ORF">NCTC12272_02657</name>
</gene>
<organism evidence="1 2">
    <name type="scientific">Legionella pneumophila subsp. pascullei</name>
    <dbReference type="NCBI Taxonomy" id="91890"/>
    <lineage>
        <taxon>Bacteria</taxon>
        <taxon>Pseudomonadati</taxon>
        <taxon>Pseudomonadota</taxon>
        <taxon>Gammaproteobacteria</taxon>
        <taxon>Legionellales</taxon>
        <taxon>Legionellaceae</taxon>
        <taxon>Legionella</taxon>
    </lineage>
</organism>
<reference evidence="1 2" key="1">
    <citation type="submission" date="2018-06" db="EMBL/GenBank/DDBJ databases">
        <authorList>
            <consortium name="Pathogen Informatics"/>
            <person name="Doyle S."/>
        </authorList>
    </citation>
    <scope>NUCLEOTIDE SEQUENCE [LARGE SCALE GENOMIC DNA]</scope>
    <source>
        <strain evidence="1 2">NCTC12272</strain>
    </source>
</reference>
<name>A0AAX2J1D3_LEGPN</name>
<evidence type="ECO:0000313" key="2">
    <source>
        <dbReference type="Proteomes" id="UP000249566"/>
    </source>
</evidence>
<protein>
    <submittedName>
        <fullName evidence="1">TraD protein</fullName>
    </submittedName>
</protein>
<dbReference type="Proteomes" id="UP000249566">
    <property type="component" value="Chromosome 1"/>
</dbReference>
<dbReference type="EMBL" id="LS483412">
    <property type="protein sequence ID" value="SQG91443.1"/>
    <property type="molecule type" value="Genomic_DNA"/>
</dbReference>
<sequence length="54" mass="6051">MNDNIDLMDIIGDKFEDLEVPGFITEVSPIEADMMGAFFEDALNEADAMEAMYD</sequence>
<evidence type="ECO:0000313" key="1">
    <source>
        <dbReference type="EMBL" id="SQG91443.1"/>
    </source>
</evidence>